<sequence length="105" mass="12144">MKRKELRESKINGSCEFGCLDGYQGELCDSEIKSATSWNWTPIYTTEAIIYSIVFFMAVFLACVAMVPMNRNKHQARSSTRQNSSIECEEELVYFEHSYSDTINY</sequence>
<proteinExistence type="predicted"/>
<keyword evidence="1" id="KW-0812">Transmembrane</keyword>
<gene>
    <name evidence="2" type="ORF">RRG08_033985</name>
</gene>
<comment type="caution">
    <text evidence="2">The sequence shown here is derived from an EMBL/GenBank/DDBJ whole genome shotgun (WGS) entry which is preliminary data.</text>
</comment>
<name>A0AAE0XRG3_9GAST</name>
<evidence type="ECO:0000256" key="1">
    <source>
        <dbReference type="SAM" id="Phobius"/>
    </source>
</evidence>
<accession>A0AAE0XRG3</accession>
<evidence type="ECO:0008006" key="4">
    <source>
        <dbReference type="Google" id="ProtNLM"/>
    </source>
</evidence>
<keyword evidence="3" id="KW-1185">Reference proteome</keyword>
<evidence type="ECO:0000313" key="2">
    <source>
        <dbReference type="EMBL" id="KAK3705405.1"/>
    </source>
</evidence>
<keyword evidence="1" id="KW-1133">Transmembrane helix</keyword>
<dbReference type="EMBL" id="JAWDGP010007771">
    <property type="protein sequence ID" value="KAK3705405.1"/>
    <property type="molecule type" value="Genomic_DNA"/>
</dbReference>
<keyword evidence="1" id="KW-0472">Membrane</keyword>
<feature type="transmembrane region" description="Helical" evidence="1">
    <location>
        <begin position="48"/>
        <end position="67"/>
    </location>
</feature>
<reference evidence="2" key="1">
    <citation type="journal article" date="2023" name="G3 (Bethesda)">
        <title>A reference genome for the long-term kleptoplast-retaining sea slug Elysia crispata morphotype clarki.</title>
        <authorList>
            <person name="Eastman K.E."/>
            <person name="Pendleton A.L."/>
            <person name="Shaikh M.A."/>
            <person name="Suttiyut T."/>
            <person name="Ogas R."/>
            <person name="Tomko P."/>
            <person name="Gavelis G."/>
            <person name="Widhalm J.R."/>
            <person name="Wisecaver J.H."/>
        </authorList>
    </citation>
    <scope>NUCLEOTIDE SEQUENCE</scope>
    <source>
        <strain evidence="2">ECLA1</strain>
    </source>
</reference>
<protein>
    <recommendedName>
        <fullName evidence="4">EGF-like domain-containing protein</fullName>
    </recommendedName>
</protein>
<organism evidence="2 3">
    <name type="scientific">Elysia crispata</name>
    <name type="common">lettuce slug</name>
    <dbReference type="NCBI Taxonomy" id="231223"/>
    <lineage>
        <taxon>Eukaryota</taxon>
        <taxon>Metazoa</taxon>
        <taxon>Spiralia</taxon>
        <taxon>Lophotrochozoa</taxon>
        <taxon>Mollusca</taxon>
        <taxon>Gastropoda</taxon>
        <taxon>Heterobranchia</taxon>
        <taxon>Euthyneura</taxon>
        <taxon>Panpulmonata</taxon>
        <taxon>Sacoglossa</taxon>
        <taxon>Placobranchoidea</taxon>
        <taxon>Plakobranchidae</taxon>
        <taxon>Elysia</taxon>
    </lineage>
</organism>
<dbReference type="Proteomes" id="UP001283361">
    <property type="component" value="Unassembled WGS sequence"/>
</dbReference>
<evidence type="ECO:0000313" key="3">
    <source>
        <dbReference type="Proteomes" id="UP001283361"/>
    </source>
</evidence>
<dbReference type="AlphaFoldDB" id="A0AAE0XRG3"/>